<accession>A0ABM4CSU1</accession>
<organism evidence="5 6">
    <name type="scientific">Hydra vulgaris</name>
    <name type="common">Hydra</name>
    <name type="synonym">Hydra attenuata</name>
    <dbReference type="NCBI Taxonomy" id="6087"/>
    <lineage>
        <taxon>Eukaryota</taxon>
        <taxon>Metazoa</taxon>
        <taxon>Cnidaria</taxon>
        <taxon>Hydrozoa</taxon>
        <taxon>Hydroidolina</taxon>
        <taxon>Anthoathecata</taxon>
        <taxon>Aplanulata</taxon>
        <taxon>Hydridae</taxon>
        <taxon>Hydra</taxon>
    </lineage>
</organism>
<dbReference type="PANTHER" id="PTHR13903">
    <property type="entry name" value="PIRIN-RELATED"/>
    <property type="match status" value="1"/>
</dbReference>
<dbReference type="Proteomes" id="UP001652625">
    <property type="component" value="Chromosome 11"/>
</dbReference>
<name>A0ABM4CSU1_HYDVU</name>
<dbReference type="RefSeq" id="XP_065664978.1">
    <property type="nucleotide sequence ID" value="XM_065808906.1"/>
</dbReference>
<proteinExistence type="inferred from homology"/>
<feature type="domain" description="Pirin C-terminal" evidence="4">
    <location>
        <begin position="181"/>
        <end position="284"/>
    </location>
</feature>
<gene>
    <name evidence="6" type="primary">LOC100202256</name>
</gene>
<dbReference type="Gene3D" id="2.60.120.10">
    <property type="entry name" value="Jelly Rolls"/>
    <property type="match status" value="2"/>
</dbReference>
<dbReference type="InterPro" id="IPR003829">
    <property type="entry name" value="Pirin_N_dom"/>
</dbReference>
<evidence type="ECO:0000313" key="5">
    <source>
        <dbReference type="Proteomes" id="UP001652625"/>
    </source>
</evidence>
<evidence type="ECO:0000256" key="1">
    <source>
        <dbReference type="ARBA" id="ARBA00008416"/>
    </source>
</evidence>
<dbReference type="InterPro" id="IPR014710">
    <property type="entry name" value="RmlC-like_jellyroll"/>
</dbReference>
<evidence type="ECO:0000259" key="3">
    <source>
        <dbReference type="Pfam" id="PF02678"/>
    </source>
</evidence>
<dbReference type="CDD" id="cd02247">
    <property type="entry name" value="cupin_pirin_C"/>
    <property type="match status" value="1"/>
</dbReference>
<dbReference type="InterPro" id="IPR011051">
    <property type="entry name" value="RmlC_Cupin_sf"/>
</dbReference>
<dbReference type="CDD" id="cd02909">
    <property type="entry name" value="cupin_pirin_N"/>
    <property type="match status" value="1"/>
</dbReference>
<keyword evidence="5" id="KW-1185">Reference proteome</keyword>
<dbReference type="GeneID" id="100202256"/>
<feature type="domain" description="Pirin N-terminal" evidence="3">
    <location>
        <begin position="25"/>
        <end position="125"/>
    </location>
</feature>
<sequence length="314" mass="34288">MTTRTIERFETSIKTREGGGFMVRRPVGDKISIVDPFLMLDHLGPTVYGPGEAVGAPDHPHRGFETVTYVIDGGVFHQDSCGNSGNLGPGWVQWMTAGSGVVHSEMPTEELLKNGGRMEGFQLWVNLPKVLKMSPPRYQDTPPEKLPLVQIPDGKGSVKVIAGEYLGVTAAIETKIPIMFLDITLNKGASVDVPIPNKYNAFVYVWRGEGMLGNEKQHAVHGQVAKLSDTGDVFYLEASANYNMHVLVLAGQPINEPIVRNGPFVMNTQEEIIQAFSDYKSGKLGGTIEGADERYAKTKAAVEKSKSTGNWDKQ</sequence>
<evidence type="ECO:0000256" key="2">
    <source>
        <dbReference type="RuleBase" id="RU003457"/>
    </source>
</evidence>
<comment type="similarity">
    <text evidence="1 2">Belongs to the pirin family.</text>
</comment>
<dbReference type="InterPro" id="IPR012093">
    <property type="entry name" value="Pirin"/>
</dbReference>
<dbReference type="PIRSF" id="PIRSF006232">
    <property type="entry name" value="Pirin"/>
    <property type="match status" value="1"/>
</dbReference>
<dbReference type="PANTHER" id="PTHR13903:SF31">
    <property type="entry name" value="CUPIN-DOMAIN CONTAINING PROTEIN"/>
    <property type="match status" value="1"/>
</dbReference>
<protein>
    <submittedName>
        <fullName evidence="6">Uncharacterized protein LOC100202256</fullName>
    </submittedName>
</protein>
<evidence type="ECO:0000313" key="6">
    <source>
        <dbReference type="RefSeq" id="XP_065664978.1"/>
    </source>
</evidence>
<dbReference type="InterPro" id="IPR008778">
    <property type="entry name" value="Pirin_C_dom"/>
</dbReference>
<evidence type="ECO:0000259" key="4">
    <source>
        <dbReference type="Pfam" id="PF05726"/>
    </source>
</evidence>
<dbReference type="SUPFAM" id="SSF51182">
    <property type="entry name" value="RmlC-like cupins"/>
    <property type="match status" value="1"/>
</dbReference>
<dbReference type="Pfam" id="PF02678">
    <property type="entry name" value="Pirin"/>
    <property type="match status" value="1"/>
</dbReference>
<reference evidence="6" key="1">
    <citation type="submission" date="2025-08" db="UniProtKB">
        <authorList>
            <consortium name="RefSeq"/>
        </authorList>
    </citation>
    <scope>IDENTIFICATION</scope>
</reference>
<dbReference type="Pfam" id="PF05726">
    <property type="entry name" value="Pirin_C"/>
    <property type="match status" value="1"/>
</dbReference>